<gene>
    <name evidence="1" type="ORF">XD82_1319</name>
</gene>
<dbReference type="Proteomes" id="UP000054323">
    <property type="component" value="Unassembled WGS sequence"/>
</dbReference>
<dbReference type="AlphaFoldDB" id="A0A117LQ45"/>
<organism evidence="1 2">
    <name type="scientific">Methanoculleus marisnigri</name>
    <dbReference type="NCBI Taxonomy" id="2198"/>
    <lineage>
        <taxon>Archaea</taxon>
        <taxon>Methanobacteriati</taxon>
        <taxon>Methanobacteriota</taxon>
        <taxon>Stenosarchaea group</taxon>
        <taxon>Methanomicrobia</taxon>
        <taxon>Methanomicrobiales</taxon>
        <taxon>Methanomicrobiaceae</taxon>
        <taxon>Methanoculleus</taxon>
    </lineage>
</organism>
<name>A0A117LQ45_9EURY</name>
<reference evidence="2" key="1">
    <citation type="journal article" date="2015" name="MBio">
        <title>Genome-Resolved Metagenomic Analysis Reveals Roles for Candidate Phyla and Other Microbial Community Members in Biogeochemical Transformations in Oil Reservoirs.</title>
        <authorList>
            <person name="Hu P."/>
            <person name="Tom L."/>
            <person name="Singh A."/>
            <person name="Thomas B.C."/>
            <person name="Baker B.J."/>
            <person name="Piceno Y.M."/>
            <person name="Andersen G.L."/>
            <person name="Banfield J.F."/>
        </authorList>
    </citation>
    <scope>NUCLEOTIDE SEQUENCE [LARGE SCALE GENOMIC DNA]</scope>
</reference>
<keyword evidence="1" id="KW-0032">Aminotransferase</keyword>
<evidence type="ECO:0000313" key="1">
    <source>
        <dbReference type="EMBL" id="KUK61072.1"/>
    </source>
</evidence>
<protein>
    <submittedName>
        <fullName evidence="1">Aminotransferase</fullName>
    </submittedName>
</protein>
<dbReference type="InterPro" id="IPR015422">
    <property type="entry name" value="PyrdxlP-dep_Trfase_small"/>
</dbReference>
<proteinExistence type="predicted"/>
<dbReference type="InterPro" id="IPR015424">
    <property type="entry name" value="PyrdxlP-dep_Trfase"/>
</dbReference>
<comment type="caution">
    <text evidence="1">The sequence shown here is derived from an EMBL/GenBank/DDBJ whole genome shotgun (WGS) entry which is preliminary data.</text>
</comment>
<feature type="non-terminal residue" evidence="1">
    <location>
        <position position="1"/>
    </location>
</feature>
<sequence length="32" mass="3653">PGAAFYTPGWLRLSYATSMENLEKAVRRIVRV</sequence>
<dbReference type="EMBL" id="LGGD01000171">
    <property type="protein sequence ID" value="KUK61072.1"/>
    <property type="molecule type" value="Genomic_DNA"/>
</dbReference>
<accession>A0A117LQ45</accession>
<keyword evidence="1" id="KW-0808">Transferase</keyword>
<dbReference type="Gene3D" id="3.90.1150.10">
    <property type="entry name" value="Aspartate Aminotransferase, domain 1"/>
    <property type="match status" value="1"/>
</dbReference>
<dbReference type="SUPFAM" id="SSF53383">
    <property type="entry name" value="PLP-dependent transferases"/>
    <property type="match status" value="1"/>
</dbReference>
<evidence type="ECO:0000313" key="2">
    <source>
        <dbReference type="Proteomes" id="UP000054323"/>
    </source>
</evidence>
<dbReference type="GO" id="GO:0008483">
    <property type="term" value="F:transaminase activity"/>
    <property type="evidence" value="ECO:0007669"/>
    <property type="project" value="UniProtKB-KW"/>
</dbReference>
<dbReference type="PATRIC" id="fig|2198.4.peg.1700"/>